<keyword evidence="1" id="KW-1175">Viral attachment to host cell pilus</keyword>
<evidence type="ECO:0000256" key="1">
    <source>
        <dbReference type="ARBA" id="ARBA00023104"/>
    </source>
</evidence>
<name>A0A6H0DIJ5_9VIRU</name>
<protein>
    <submittedName>
        <fullName evidence="3">Maturation protein</fullName>
    </submittedName>
</protein>
<evidence type="ECO:0000313" key="3">
    <source>
        <dbReference type="EMBL" id="QIS88014.1"/>
    </source>
</evidence>
<keyword evidence="1" id="KW-1161">Viral attachment to host cell</keyword>
<proteinExistence type="inferred from homology"/>
<keyword evidence="1" id="KW-0946">Virion</keyword>
<dbReference type="GO" id="GO:0039666">
    <property type="term" value="P:virion attachment to host cell pilus"/>
    <property type="evidence" value="ECO:0007669"/>
    <property type="project" value="UniProtKB-KW"/>
</dbReference>
<organism evidence="3">
    <name type="scientific">Charcot virus</name>
    <dbReference type="NCBI Taxonomy" id="2707204"/>
    <lineage>
        <taxon>Viruses</taxon>
        <taxon>Riboviria</taxon>
    </lineage>
</organism>
<keyword evidence="1" id="KW-0945">Host-virus interaction</keyword>
<comment type="similarity">
    <text evidence="2">Belongs to the Leviviricetes maturation protein family.</text>
</comment>
<reference evidence="3" key="1">
    <citation type="submission" date="2020-01" db="EMBL/GenBank/DDBJ databases">
        <title>Sustained virome diversity in Antarctic penguins and their ticks: geographical connectedness and no evidence for low pathogen pressure.</title>
        <authorList>
            <person name="Wille M."/>
            <person name="Harvey E."/>
            <person name="Shi M."/>
            <person name="Gonzalez-Acuna D."/>
            <person name="Holmes E.C."/>
            <person name="Hurt A.C."/>
        </authorList>
    </citation>
    <scope>NUCLEOTIDE SEQUENCE</scope>
    <source>
        <strain evidence="3">Antarctic66</strain>
    </source>
</reference>
<sequence>MNLGGPMSVFGFNRPPGTWTAKERDKFFQYVRVNDYERDMRNYVETSRARAYLGKLESIFPEGGLNLYYEEPADPSYPLFMDIPPQTVGENNQPKWKKACRGEIPDIILSSVTSARGNEIISQYRVEEQSSFGQSHRSTPVSGVNISMGAAAVYTRYYAYYRSPKSGDIRLWSSMAGGEVDVPSEVFDSLYTEILAKSNEAIYDLASDIAEARETVDFLKKTILSGIKLIKKLKTLRERMVDPEKEIRDLVQWMKKTGRRSFSRREVPKHMDAAASYWLQYRYAVMPLMYSIQDALKAVRVSDDLMYQKFRAKRTDTSSSNQRLDTTFSLEKVTRYTARIYCRQTVDFAKLSNRFSLFIPTAVWEVVPWSFVIDWFVNVGEAIQALRPFSGETRKFTASISAEIQTIVKTNEVSDGRFLTEDDRYSLNDNIYYLSFDSNFSQYTKRSFIPGDQMVYQQTHQSYRRWLVKEGEYDISISFTDEVLSLVRRIDAVALIFVNLRSLK</sequence>
<dbReference type="Pfam" id="PF03863">
    <property type="entry name" value="Phage_mat-A"/>
    <property type="match status" value="2"/>
</dbReference>
<dbReference type="InterPro" id="IPR005563">
    <property type="entry name" value="A_protein"/>
</dbReference>
<keyword evidence="1" id="KW-1160">Virus entry into host cell</keyword>
<evidence type="ECO:0000256" key="2">
    <source>
        <dbReference type="ARBA" id="ARBA00035110"/>
    </source>
</evidence>
<dbReference type="EMBL" id="MT025131">
    <property type="protein sequence ID" value="QIS88014.1"/>
    <property type="molecule type" value="Genomic_RNA"/>
</dbReference>
<accession>A0A6H0DIJ5</accession>